<gene>
    <name evidence="2" type="ORF">UU84_C0036G0005</name>
</gene>
<reference evidence="2 3" key="1">
    <citation type="journal article" date="2015" name="Nature">
        <title>rRNA introns, odd ribosomes, and small enigmatic genomes across a large radiation of phyla.</title>
        <authorList>
            <person name="Brown C.T."/>
            <person name="Hug L.A."/>
            <person name="Thomas B.C."/>
            <person name="Sharon I."/>
            <person name="Castelle C.J."/>
            <person name="Singh A."/>
            <person name="Wilkins M.J."/>
            <person name="Williams K.H."/>
            <person name="Banfield J.F."/>
        </authorList>
    </citation>
    <scope>NUCLEOTIDE SEQUENCE [LARGE SCALE GENOMIC DNA]</scope>
</reference>
<dbReference type="Proteomes" id="UP000033859">
    <property type="component" value="Unassembled WGS sequence"/>
</dbReference>
<organism evidence="2 3">
    <name type="scientific">Candidatus Yanofskybacteria bacterium GW2011_GWC2_41_9</name>
    <dbReference type="NCBI Taxonomy" id="1619029"/>
    <lineage>
        <taxon>Bacteria</taxon>
        <taxon>Candidatus Yanofskyibacteriota</taxon>
    </lineage>
</organism>
<dbReference type="PANTHER" id="PTHR30469:SF33">
    <property type="entry name" value="SLR1207 PROTEIN"/>
    <property type="match status" value="1"/>
</dbReference>
<evidence type="ECO:0000313" key="2">
    <source>
        <dbReference type="EMBL" id="KKS25829.1"/>
    </source>
</evidence>
<keyword evidence="1" id="KW-0472">Membrane</keyword>
<dbReference type="GO" id="GO:0015562">
    <property type="term" value="F:efflux transmembrane transporter activity"/>
    <property type="evidence" value="ECO:0007669"/>
    <property type="project" value="TreeGrafter"/>
</dbReference>
<proteinExistence type="predicted"/>
<evidence type="ECO:0000313" key="3">
    <source>
        <dbReference type="Proteomes" id="UP000033859"/>
    </source>
</evidence>
<dbReference type="GO" id="GO:1990281">
    <property type="term" value="C:efflux pump complex"/>
    <property type="evidence" value="ECO:0007669"/>
    <property type="project" value="TreeGrafter"/>
</dbReference>
<name>A0A0G0XLS1_9BACT</name>
<feature type="transmembrane region" description="Helical" evidence="1">
    <location>
        <begin position="9"/>
        <end position="28"/>
    </location>
</feature>
<keyword evidence="1" id="KW-0812">Transmembrane</keyword>
<dbReference type="EMBL" id="LCCE01000036">
    <property type="protein sequence ID" value="KKS25829.1"/>
    <property type="molecule type" value="Genomic_DNA"/>
</dbReference>
<accession>A0A0G0XLS1</accession>
<evidence type="ECO:0008006" key="4">
    <source>
        <dbReference type="Google" id="ProtNLM"/>
    </source>
</evidence>
<comment type="caution">
    <text evidence="2">The sequence shown here is derived from an EMBL/GenBank/DDBJ whole genome shotgun (WGS) entry which is preliminary data.</text>
</comment>
<sequence>MTNFLKKPIVIISLIVLVGVGIGGYAYFGRDNTPTYDFVVAQKHDLIQEVSVTGRVKPAKSVELAFEKAGKVSRVYADVGNKVGIGQTLVVLENAETAA</sequence>
<evidence type="ECO:0000256" key="1">
    <source>
        <dbReference type="SAM" id="Phobius"/>
    </source>
</evidence>
<dbReference type="AlphaFoldDB" id="A0A0G0XLS1"/>
<protein>
    <recommendedName>
        <fullName evidence="4">Efflux transporter, RND family, MFP subunit</fullName>
    </recommendedName>
</protein>
<dbReference type="PANTHER" id="PTHR30469">
    <property type="entry name" value="MULTIDRUG RESISTANCE PROTEIN MDTA"/>
    <property type="match status" value="1"/>
</dbReference>
<keyword evidence="1" id="KW-1133">Transmembrane helix</keyword>